<evidence type="ECO:0000313" key="10">
    <source>
        <dbReference type="EMBL" id="MPL75822.1"/>
    </source>
</evidence>
<dbReference type="InterPro" id="IPR014729">
    <property type="entry name" value="Rossmann-like_a/b/a_fold"/>
</dbReference>
<dbReference type="SUPFAM" id="SSF50677">
    <property type="entry name" value="ValRS/IleRS/LeuRS editing domain"/>
    <property type="match status" value="1"/>
</dbReference>
<evidence type="ECO:0000256" key="5">
    <source>
        <dbReference type="ARBA" id="ARBA00022917"/>
    </source>
</evidence>
<dbReference type="GO" id="GO:0004822">
    <property type="term" value="F:isoleucine-tRNA ligase activity"/>
    <property type="evidence" value="ECO:0007669"/>
    <property type="project" value="UniProtKB-EC"/>
</dbReference>
<keyword evidence="2 10" id="KW-0436">Ligase</keyword>
<name>A0A644UAH6_9ZZZZ</name>
<dbReference type="InterPro" id="IPR029033">
    <property type="entry name" value="His_PPase_superfam"/>
</dbReference>
<evidence type="ECO:0000256" key="4">
    <source>
        <dbReference type="ARBA" id="ARBA00022840"/>
    </source>
</evidence>
<dbReference type="AlphaFoldDB" id="A0A644UAH6"/>
<comment type="catalytic activity">
    <reaction evidence="7">
        <text>tRNA(Ile) + L-isoleucine + ATP = L-isoleucyl-tRNA(Ile) + AMP + diphosphate</text>
        <dbReference type="Rhea" id="RHEA:11060"/>
        <dbReference type="Rhea" id="RHEA-COMP:9666"/>
        <dbReference type="Rhea" id="RHEA-COMP:9695"/>
        <dbReference type="ChEBI" id="CHEBI:30616"/>
        <dbReference type="ChEBI" id="CHEBI:33019"/>
        <dbReference type="ChEBI" id="CHEBI:58045"/>
        <dbReference type="ChEBI" id="CHEBI:78442"/>
        <dbReference type="ChEBI" id="CHEBI:78528"/>
        <dbReference type="ChEBI" id="CHEBI:456215"/>
        <dbReference type="EC" id="6.1.1.5"/>
    </reaction>
</comment>
<evidence type="ECO:0000259" key="9">
    <source>
        <dbReference type="Pfam" id="PF08264"/>
    </source>
</evidence>
<sequence>MENKNKNINEKELEVLKFWNENKIFEKSLLNTKREKGDNNFTFYDGPPFATGTPHHGHLLAGTIKDVIPRFQTMNGKYVRRMWGWDCHGLPIENLIEKKFNLNSKKDIEDFGIGKFNKAAEESVLTYEKEWKETVPRFGRWVDMDNPYKTMDYTYTESVWWAFNELNKKGLVFEGHKSMHICPRCETTLAQSEVALGYKDLTDISVTAKFELLDEPNTFILAWTTTPWTLPGNVALAINSEVEYIKVRMENGENLILAKERLADVLKENKYEIVEEFLGKELVGKKYKPVFDFYLNTNLENKENLYTIVDALFVTLDTGTGIVHIAPAFGEDDLVLGKEKSLPIIKHVEPDGTFSKELGEFAGIKVKTATDNQSADIAILKNLAERNLIFSKEKLVHSYPTCWRCDTPLLNYATSSWFIDVPKIKENLIEANSKINWLPENIRDGRFGKWLEGAREWAVSRSRYWGAPLPIWKEIDGEEVKIIGSLKELAENNLAKPKNEYYFMRHGEAKHNVNGVEESLRDPENTLTENGILQVEESKKNNDVEFDVIISSPYLRTRMTAEIMAGDKKDEIIIDENFREIELGSYGNARKEIIRAKYGEGFLKMKTKLNGDDESYGEVMQRVMRGLAKLEKEYEGKKILIVSHGAPIRMAIAVGQLLTEEEIVYDDKNGSEIYPNTAEIKKLEWKIVPRDETGEINLHRPYIDEVVLKSSNGKEMKRVEYVFDCWFESGSMPFGQFHYPFENRELFERSFPADFIAEGLDQTRGWFYSLLNLSIGIFGKASYKNVIVNGLLLAADGEKMSKSKNNYTDPNILVEKYGADAFRYSLLSSPVICAENTPFLDSGVEENYKKIVAKLENVLSFYEMTKDENLTTTFSENLDEEKIKKNIKESSLDSWIFARFNSVLENTTKNVNEYRLDLAARPFEKFIDDLSTWWLRRSRERLKGEGEEKEVSMFTLWKILTEFSKVIAPFMPFLAERVYQSLSLENEKQKESVHLETWPEVFIDIDSEVLGEMEEVRELVTELLMIRQKNNIPVRQPLATAYINKDIKEKYINIIAEELNVKKIEKGDENSLDLVLTEELKKEGEYREFSRKVKDLRKENNLTPNDIAILFVKANKERIELIKSFEEEIKKECKLSEIKFEEGGEEEISLKK</sequence>
<dbReference type="InterPro" id="IPR002301">
    <property type="entry name" value="Ile-tRNA-ligase"/>
</dbReference>
<evidence type="ECO:0000256" key="6">
    <source>
        <dbReference type="ARBA" id="ARBA00023146"/>
    </source>
</evidence>
<organism evidence="10">
    <name type="scientific">bioreactor metagenome</name>
    <dbReference type="NCBI Taxonomy" id="1076179"/>
    <lineage>
        <taxon>unclassified sequences</taxon>
        <taxon>metagenomes</taxon>
        <taxon>ecological metagenomes</taxon>
    </lineage>
</organism>
<accession>A0A644UAH6</accession>
<keyword evidence="4" id="KW-0067">ATP-binding</keyword>
<dbReference type="InterPro" id="IPR009080">
    <property type="entry name" value="tRNAsynth_Ia_anticodon-bd"/>
</dbReference>
<dbReference type="SUPFAM" id="SSF52374">
    <property type="entry name" value="Nucleotidylyl transferase"/>
    <property type="match status" value="1"/>
</dbReference>
<evidence type="ECO:0000256" key="2">
    <source>
        <dbReference type="ARBA" id="ARBA00022598"/>
    </source>
</evidence>
<dbReference type="PANTHER" id="PTHR42780">
    <property type="entry name" value="SOLEUCYL-TRNA SYNTHETASE"/>
    <property type="match status" value="1"/>
</dbReference>
<dbReference type="SMART" id="SM00855">
    <property type="entry name" value="PGAM"/>
    <property type="match status" value="1"/>
</dbReference>
<dbReference type="InterPro" id="IPR023586">
    <property type="entry name" value="Ile-tRNA-ligase_type2"/>
</dbReference>
<evidence type="ECO:0000256" key="1">
    <source>
        <dbReference type="ARBA" id="ARBA00013165"/>
    </source>
</evidence>
<dbReference type="InterPro" id="IPR033709">
    <property type="entry name" value="Anticodon_Ile_ABEc"/>
</dbReference>
<evidence type="ECO:0000256" key="7">
    <source>
        <dbReference type="ARBA" id="ARBA00048359"/>
    </source>
</evidence>
<dbReference type="GO" id="GO:0006428">
    <property type="term" value="P:isoleucyl-tRNA aminoacylation"/>
    <property type="evidence" value="ECO:0007669"/>
    <property type="project" value="InterPro"/>
</dbReference>
<dbReference type="InterPro" id="IPR013078">
    <property type="entry name" value="His_Pase_superF_clade-1"/>
</dbReference>
<dbReference type="SUPFAM" id="SSF47323">
    <property type="entry name" value="Anticodon-binding domain of a subclass of class I aminoacyl-tRNA synthetases"/>
    <property type="match status" value="2"/>
</dbReference>
<keyword evidence="3" id="KW-0547">Nucleotide-binding</keyword>
<feature type="domain" description="Aminoacyl-tRNA synthetase class Ia" evidence="8">
    <location>
        <begin position="15"/>
        <end position="513"/>
    </location>
</feature>
<keyword evidence="6" id="KW-0030">Aminoacyl-tRNA synthetase</keyword>
<dbReference type="Pfam" id="PF08264">
    <property type="entry name" value="Anticodon_1"/>
    <property type="match status" value="1"/>
</dbReference>
<keyword evidence="5" id="KW-0648">Protein biosynthesis</keyword>
<evidence type="ECO:0000256" key="3">
    <source>
        <dbReference type="ARBA" id="ARBA00022741"/>
    </source>
</evidence>
<dbReference type="Gene3D" id="3.40.50.620">
    <property type="entry name" value="HUPs"/>
    <property type="match status" value="2"/>
</dbReference>
<dbReference type="GO" id="GO:0000049">
    <property type="term" value="F:tRNA binding"/>
    <property type="evidence" value="ECO:0007669"/>
    <property type="project" value="InterPro"/>
</dbReference>
<gene>
    <name evidence="10" type="primary">ileS_8</name>
    <name evidence="10" type="ORF">SDC9_21653</name>
</gene>
<dbReference type="EC" id="6.1.1.5" evidence="1"/>
<dbReference type="CDD" id="cd07961">
    <property type="entry name" value="Anticodon_Ia_Ile_ABEc"/>
    <property type="match status" value="1"/>
</dbReference>
<dbReference type="Gene3D" id="1.10.730.10">
    <property type="entry name" value="Isoleucyl-tRNA Synthetase, Domain 1"/>
    <property type="match status" value="1"/>
</dbReference>
<dbReference type="CDD" id="cd07067">
    <property type="entry name" value="HP_PGM_like"/>
    <property type="match status" value="1"/>
</dbReference>
<proteinExistence type="predicted"/>
<dbReference type="SUPFAM" id="SSF53254">
    <property type="entry name" value="Phosphoglycerate mutase-like"/>
    <property type="match status" value="1"/>
</dbReference>
<dbReference type="PANTHER" id="PTHR42780:SF1">
    <property type="entry name" value="ISOLEUCINE--TRNA LIGASE, CYTOPLASMIC"/>
    <property type="match status" value="1"/>
</dbReference>
<dbReference type="Pfam" id="PF00133">
    <property type="entry name" value="tRNA-synt_1"/>
    <property type="match status" value="2"/>
</dbReference>
<reference evidence="10" key="1">
    <citation type="submission" date="2019-08" db="EMBL/GenBank/DDBJ databases">
        <authorList>
            <person name="Kucharzyk K."/>
            <person name="Murdoch R.W."/>
            <person name="Higgins S."/>
            <person name="Loffler F."/>
        </authorList>
    </citation>
    <scope>NUCLEOTIDE SEQUENCE</scope>
</reference>
<dbReference type="Gene3D" id="3.40.50.1240">
    <property type="entry name" value="Phosphoglycerate mutase-like"/>
    <property type="match status" value="1"/>
</dbReference>
<feature type="domain" description="Methionyl/Valyl/Leucyl/Isoleucyl-tRNA synthetase anticodon-binding" evidence="9">
    <location>
        <begin position="893"/>
        <end position="1039"/>
    </location>
</feature>
<dbReference type="GO" id="GO:0002161">
    <property type="term" value="F:aminoacyl-tRNA deacylase activity"/>
    <property type="evidence" value="ECO:0007669"/>
    <property type="project" value="InterPro"/>
</dbReference>
<dbReference type="InterPro" id="IPR013155">
    <property type="entry name" value="M/V/L/I-tRNA-synth_anticd-bd"/>
</dbReference>
<feature type="domain" description="Aminoacyl-tRNA synthetase class Ia" evidence="8">
    <location>
        <begin position="664"/>
        <end position="835"/>
    </location>
</feature>
<dbReference type="EMBL" id="VSSQ01000092">
    <property type="protein sequence ID" value="MPL75822.1"/>
    <property type="molecule type" value="Genomic_DNA"/>
</dbReference>
<dbReference type="InterPro" id="IPR002300">
    <property type="entry name" value="aa-tRNA-synth_Ia"/>
</dbReference>
<dbReference type="InterPro" id="IPR009008">
    <property type="entry name" value="Val/Leu/Ile-tRNA-synth_edit"/>
</dbReference>
<dbReference type="Pfam" id="PF19302">
    <property type="entry name" value="DUF5915"/>
    <property type="match status" value="1"/>
</dbReference>
<protein>
    <recommendedName>
        <fullName evidence="1">isoleucine--tRNA ligase</fullName>
        <ecNumber evidence="1">6.1.1.5</ecNumber>
    </recommendedName>
</protein>
<dbReference type="Gene3D" id="3.90.740.10">
    <property type="entry name" value="Valyl/Leucyl/Isoleucyl-tRNA synthetase, editing domain"/>
    <property type="match status" value="1"/>
</dbReference>
<comment type="caution">
    <text evidence="10">The sequence shown here is derived from an EMBL/GenBank/DDBJ whole genome shotgun (WGS) entry which is preliminary data.</text>
</comment>
<evidence type="ECO:0000259" key="8">
    <source>
        <dbReference type="Pfam" id="PF00133"/>
    </source>
</evidence>
<dbReference type="PRINTS" id="PR00984">
    <property type="entry name" value="TRNASYNTHILE"/>
</dbReference>
<dbReference type="GO" id="GO:0005524">
    <property type="term" value="F:ATP binding"/>
    <property type="evidence" value="ECO:0007669"/>
    <property type="project" value="UniProtKB-KW"/>
</dbReference>